<dbReference type="PROSITE" id="PS00194">
    <property type="entry name" value="THIOREDOXIN_1"/>
    <property type="match status" value="1"/>
</dbReference>
<sequence>MKNLKKLLLLLMMTSLFLFSCNKSSGGDHVVDQSEIKSTEQDMDKGTIAIKTSGVKYTLNPEVWGKPFENIHVYNELLEKRDHAGDIYGGVKSSFASTEQANAYAKLLMDQSLSEDKKKEELDKVINEFSKIWAVNVIADDKMPKDDEGLKALTGFDNNEKLASVDGYNFVWSYMNKAEGLTGEDQDIYDKLYEDLENVKKSIKVAKPLSIDGSQEGTSSKFDFDSEDIYGKKFVAKDFLAEHEYTIVNVWGTFCGPCKKEMPDLAKVYEEYKDKIGFLGIVSDISPASDNMNDALKQNREDIIALAKRIVESKGCAYPNLVPTQKMNDKFLAAVTGYPTTFVLDKEGNIVGSPIIGAQSYEGFKELCEQYVPKEMK</sequence>
<dbReference type="PANTHER" id="PTHR42852">
    <property type="entry name" value="THIOL:DISULFIDE INTERCHANGE PROTEIN DSBE"/>
    <property type="match status" value="1"/>
</dbReference>
<protein>
    <submittedName>
        <fullName evidence="8">TlpA family protein disulfide reductase</fullName>
    </submittedName>
</protein>
<dbReference type="InterPro" id="IPR017937">
    <property type="entry name" value="Thioredoxin_CS"/>
</dbReference>
<feature type="signal peptide" evidence="6">
    <location>
        <begin position="1"/>
        <end position="20"/>
    </location>
</feature>
<dbReference type="GO" id="GO:0016209">
    <property type="term" value="F:antioxidant activity"/>
    <property type="evidence" value="ECO:0007669"/>
    <property type="project" value="InterPro"/>
</dbReference>
<dbReference type="GO" id="GO:0016491">
    <property type="term" value="F:oxidoreductase activity"/>
    <property type="evidence" value="ECO:0007669"/>
    <property type="project" value="InterPro"/>
</dbReference>
<evidence type="ECO:0000313" key="8">
    <source>
        <dbReference type="EMBL" id="UQK58957.1"/>
    </source>
</evidence>
<evidence type="ECO:0000256" key="1">
    <source>
        <dbReference type="ARBA" id="ARBA00004196"/>
    </source>
</evidence>
<keyword evidence="3" id="KW-0812">Transmembrane</keyword>
<evidence type="ECO:0000256" key="5">
    <source>
        <dbReference type="ARBA" id="ARBA00023284"/>
    </source>
</evidence>
<dbReference type="PROSITE" id="PS51257">
    <property type="entry name" value="PROKAR_LIPOPROTEIN"/>
    <property type="match status" value="1"/>
</dbReference>
<dbReference type="InterPro" id="IPR050553">
    <property type="entry name" value="Thioredoxin_ResA/DsbE_sf"/>
</dbReference>
<organism evidence="8 9">
    <name type="scientific">Fenollaria massiliensis</name>
    <dbReference type="NCBI Taxonomy" id="938288"/>
    <lineage>
        <taxon>Bacteria</taxon>
        <taxon>Bacillati</taxon>
        <taxon>Bacillota</taxon>
        <taxon>Clostridia</taxon>
        <taxon>Eubacteriales</taxon>
        <taxon>Fenollaria</taxon>
    </lineage>
</organism>
<accession>A0A9E7IUF5</accession>
<evidence type="ECO:0000313" key="9">
    <source>
        <dbReference type="Proteomes" id="UP000831151"/>
    </source>
</evidence>
<dbReference type="InterPro" id="IPR036249">
    <property type="entry name" value="Thioredoxin-like_sf"/>
</dbReference>
<keyword evidence="4" id="KW-1015">Disulfide bond</keyword>
<reference evidence="8" key="1">
    <citation type="submission" date="2022-04" db="EMBL/GenBank/DDBJ databases">
        <title>Complete genome sequences of Ezakiella coagulans and Fenollaria massiliensis.</title>
        <authorList>
            <person name="France M.T."/>
            <person name="Clifford J."/>
            <person name="Narina S."/>
            <person name="Rutt L."/>
            <person name="Ravel J."/>
        </authorList>
    </citation>
    <scope>NUCLEOTIDE SEQUENCE</scope>
    <source>
        <strain evidence="8">C0061C2</strain>
    </source>
</reference>
<dbReference type="GO" id="GO:0030313">
    <property type="term" value="C:cell envelope"/>
    <property type="evidence" value="ECO:0007669"/>
    <property type="project" value="UniProtKB-SubCell"/>
</dbReference>
<keyword evidence="5" id="KW-0676">Redox-active center</keyword>
<keyword evidence="2" id="KW-0201">Cytochrome c-type biogenesis</keyword>
<dbReference type="InterPro" id="IPR013766">
    <property type="entry name" value="Thioredoxin_domain"/>
</dbReference>
<dbReference type="PANTHER" id="PTHR42852:SF6">
    <property type="entry name" value="THIOL:DISULFIDE INTERCHANGE PROTEIN DSBE"/>
    <property type="match status" value="1"/>
</dbReference>
<feature type="domain" description="Thioredoxin" evidence="7">
    <location>
        <begin position="215"/>
        <end position="373"/>
    </location>
</feature>
<keyword evidence="3" id="KW-0735">Signal-anchor</keyword>
<keyword evidence="6" id="KW-0732">Signal</keyword>
<dbReference type="GO" id="GO:0017004">
    <property type="term" value="P:cytochrome complex assembly"/>
    <property type="evidence" value="ECO:0007669"/>
    <property type="project" value="UniProtKB-KW"/>
</dbReference>
<dbReference type="RefSeq" id="WP_249242492.1">
    <property type="nucleotide sequence ID" value="NZ_CP096649.1"/>
</dbReference>
<evidence type="ECO:0000256" key="2">
    <source>
        <dbReference type="ARBA" id="ARBA00022748"/>
    </source>
</evidence>
<dbReference type="CDD" id="cd02966">
    <property type="entry name" value="TlpA_like_family"/>
    <property type="match status" value="1"/>
</dbReference>
<comment type="subcellular location">
    <subcellularLocation>
        <location evidence="1">Cell envelope</location>
    </subcellularLocation>
</comment>
<name>A0A9E7IUF5_9FIRM</name>
<evidence type="ECO:0000256" key="4">
    <source>
        <dbReference type="ARBA" id="ARBA00023157"/>
    </source>
</evidence>
<dbReference type="SUPFAM" id="SSF52833">
    <property type="entry name" value="Thioredoxin-like"/>
    <property type="match status" value="1"/>
</dbReference>
<keyword evidence="9" id="KW-1185">Reference proteome</keyword>
<dbReference type="KEGG" id="fms:M1R53_06865"/>
<dbReference type="Gene3D" id="3.40.30.10">
    <property type="entry name" value="Glutaredoxin"/>
    <property type="match status" value="1"/>
</dbReference>
<evidence type="ECO:0000259" key="7">
    <source>
        <dbReference type="PROSITE" id="PS51352"/>
    </source>
</evidence>
<proteinExistence type="predicted"/>
<feature type="chain" id="PRO_5038500256" evidence="6">
    <location>
        <begin position="21"/>
        <end position="377"/>
    </location>
</feature>
<dbReference type="AlphaFoldDB" id="A0A9E7IUF5"/>
<dbReference type="Proteomes" id="UP000831151">
    <property type="component" value="Chromosome"/>
</dbReference>
<dbReference type="Pfam" id="PF00578">
    <property type="entry name" value="AhpC-TSA"/>
    <property type="match status" value="1"/>
</dbReference>
<gene>
    <name evidence="8" type="ORF">M1R53_06865</name>
</gene>
<evidence type="ECO:0000256" key="3">
    <source>
        <dbReference type="ARBA" id="ARBA00022968"/>
    </source>
</evidence>
<evidence type="ECO:0000256" key="6">
    <source>
        <dbReference type="SAM" id="SignalP"/>
    </source>
</evidence>
<dbReference type="InterPro" id="IPR000866">
    <property type="entry name" value="AhpC/TSA"/>
</dbReference>
<dbReference type="PROSITE" id="PS51352">
    <property type="entry name" value="THIOREDOXIN_2"/>
    <property type="match status" value="1"/>
</dbReference>
<dbReference type="EMBL" id="CP096649">
    <property type="protein sequence ID" value="UQK58957.1"/>
    <property type="molecule type" value="Genomic_DNA"/>
</dbReference>